<dbReference type="Pfam" id="PF12785">
    <property type="entry name" value="VESA1_N"/>
    <property type="match status" value="1"/>
</dbReference>
<feature type="transmembrane region" description="Helical" evidence="2">
    <location>
        <begin position="76"/>
        <end position="97"/>
    </location>
</feature>
<protein>
    <submittedName>
        <fullName evidence="3">Variant erythrocyte surface antigen-1, alpha subunit</fullName>
    </submittedName>
</protein>
<sequence length="972" mass="105546">MLRMTAKLFDHGVSAEGGNSITKKNAKTTKHSHESLESLNKVLDDKKEAEQKNQDHPLSNLLSQVGKLQYDIRLPWIFVLTLAWLVAVLYLAFGAIWPLDWTYIKSHCRGWFRKGSLSPWEVLMVGKSKALVKLFSKEGMGWSSGCNWIRWVATVVLGGSIIGTIVAVALRGNDGNPCGLPVAIFVVMGAGALLVGVMVAVEALLDSVCQHGSKLFIEFSCIAVRPYKAVIHSFQEDRLKEVTKKPEDNIKETPTLAFLQTCRNAPIRVDVFNLFAHFQAVTQYCPLVLIGIQGGLKGTDKTLGPAIHSLYSNSHFSFTYTTVPIQAYNQVQCAVKVALGGKWRECRYGKDVVSKGVISWMCLGCDPMEHDRKSRVNKVKEGLVGVTKKVEKDAEEGSEAGEAEEENGNSKTLGEALKDVLEKIGDVVVQLAIQGVKTALVAARTGLEKAKGDDGDDVGTRLYGTLEENVEDGVDNELKKKLDELTNGSGGSGILKDLDGKVDKANSGEYDPGKNEVSKAVHKVLEVLKALENGLETAVRKDIKDELNGHQGALSPKCHNCGKHSTKCGRQGEKRTCDKCHQPYMDGTPSPLQAFLEDRLPGFSCQKVVDQDTDHPDYPPAASHLEHCGGSGQCCPLPMGFRNQFQKGGISDCTGKRLYGILYFFSNENMMQSCVYTLVRVTAELSATTPQVLGDVFGFFRGGVGNGVNGQGEQKDKKCDHGQDNYFCGWCASGLRDVVKKIEWIPKCYWLHAGSLRLCIDNTSVTIGSATEVIKALIDQLALGLQKWVGWHEGDTCCLGQKSKGKSDGGVSKGIGEDCGSCGKTVNPGPCWCPDCSMSTSGICSGTCQGCANKNPCCHCASQPDKCKVGTCKCYISAYRKNGQSPSEGPYYWPTISDKPDQVHLLARIFLGSVCLIWSGLSQLGFLTGDKRWKDSKLHEIGNDTSGLGSFMAAMGYDLDRLNGSGGKYCLG</sequence>
<gene>
    <name evidence="3" type="ORF">BBOV_II004190</name>
</gene>
<feature type="transmembrane region" description="Helical" evidence="2">
    <location>
        <begin position="182"/>
        <end position="205"/>
    </location>
</feature>
<comment type="caution">
    <text evidence="3">The sequence shown here is derived from an EMBL/GenBank/DDBJ whole genome shotgun (WGS) entry which is preliminary data.</text>
</comment>
<evidence type="ECO:0000313" key="3">
    <source>
        <dbReference type="EMBL" id="EDO06374.1"/>
    </source>
</evidence>
<feature type="transmembrane region" description="Helical" evidence="2">
    <location>
        <begin position="148"/>
        <end position="170"/>
    </location>
</feature>
<dbReference type="AlphaFoldDB" id="A7ATW3"/>
<keyword evidence="2" id="KW-1133">Transmembrane helix</keyword>
<dbReference type="KEGG" id="bbo:BBOV_II004190"/>
<dbReference type="InterPro" id="IPR024751">
    <property type="entry name" value="VESA1"/>
</dbReference>
<feature type="region of interest" description="Disordered" evidence="1">
    <location>
        <begin position="390"/>
        <end position="411"/>
    </location>
</feature>
<organism evidence="3 4">
    <name type="scientific">Babesia bovis</name>
    <dbReference type="NCBI Taxonomy" id="5865"/>
    <lineage>
        <taxon>Eukaryota</taxon>
        <taxon>Sar</taxon>
        <taxon>Alveolata</taxon>
        <taxon>Apicomplexa</taxon>
        <taxon>Aconoidasida</taxon>
        <taxon>Piroplasmida</taxon>
        <taxon>Babesiidae</taxon>
        <taxon>Babesia</taxon>
    </lineage>
</organism>
<keyword evidence="2" id="KW-0472">Membrane</keyword>
<feature type="compositionally biased region" description="Acidic residues" evidence="1">
    <location>
        <begin position="393"/>
        <end position="407"/>
    </location>
</feature>
<keyword evidence="4" id="KW-1185">Reference proteome</keyword>
<dbReference type="EMBL" id="AAXT01000003">
    <property type="protein sequence ID" value="EDO06374.1"/>
    <property type="molecule type" value="Genomic_DNA"/>
</dbReference>
<dbReference type="InParanoid" id="A7ATW3"/>
<dbReference type="VEuPathDB" id="PiroplasmaDB:BBOV_II004190"/>
<reference evidence="4" key="2">
    <citation type="journal article" date="2020" name="Data Brief">
        <title>Transcriptome dataset of Babesia bovis life stages within vertebrate and invertebrate hosts.</title>
        <authorList>
            <person name="Ueti M.W."/>
            <person name="Johnson W.C."/>
            <person name="Kappmeyer L.S."/>
            <person name="Herndon D.R."/>
            <person name="Mousel M.R."/>
            <person name="Reif K.E."/>
            <person name="Taus N.S."/>
            <person name="Ifeonu O.O."/>
            <person name="Silva J.C."/>
            <person name="Suarez C.E."/>
            <person name="Brayton K.A."/>
        </authorList>
    </citation>
    <scope>NUCLEOTIDE SEQUENCE [LARGE SCALE GENOMIC DNA]</scope>
</reference>
<reference evidence="3 4" key="1">
    <citation type="journal article" date="2007" name="PLoS Pathog.">
        <title>Genome sequence of Babesia bovis and comparative analysis of apicomplexan hemoprotozoa.</title>
        <authorList>
            <person name="Brayton K.A."/>
            <person name="Lau A.O.T."/>
            <person name="Herndon D.R."/>
            <person name="Hannick L."/>
            <person name="Kappmeyer L.S."/>
            <person name="Berens S.J."/>
            <person name="Bidwell S.L."/>
            <person name="Brown W.C."/>
            <person name="Crabtree J."/>
            <person name="Fadrosh D."/>
            <person name="Feldblum T."/>
            <person name="Forberger H.A."/>
            <person name="Haas B.J."/>
            <person name="Howell J.M."/>
            <person name="Khouri H."/>
            <person name="Koo H."/>
            <person name="Mann D.J."/>
            <person name="Norimine J."/>
            <person name="Paulsen I.T."/>
            <person name="Radune D."/>
            <person name="Ren Q."/>
            <person name="Smith R.K. Jr."/>
            <person name="Suarez C.E."/>
            <person name="White O."/>
            <person name="Wortman J.R."/>
            <person name="Knowles D.P. Jr."/>
            <person name="McElwain T.F."/>
            <person name="Nene V.M."/>
        </authorList>
    </citation>
    <scope>NUCLEOTIDE SEQUENCE [LARGE SCALE GENOMIC DNA]</scope>
    <source>
        <strain evidence="3">T2Bo</strain>
    </source>
</reference>
<keyword evidence="2" id="KW-0812">Transmembrane</keyword>
<dbReference type="eggNOG" id="ENOG502SYXA">
    <property type="taxonomic scope" value="Eukaryota"/>
</dbReference>
<name>A7ATW3_BABBO</name>
<proteinExistence type="predicted"/>
<dbReference type="RefSeq" id="XP_001609942.1">
    <property type="nucleotide sequence ID" value="XM_001609892.1"/>
</dbReference>
<dbReference type="Proteomes" id="UP000002173">
    <property type="component" value="Unassembled WGS sequence"/>
</dbReference>
<reference evidence="4" key="3">
    <citation type="journal article" date="2021" name="Int. J. Parasitol.">
        <title>Comparative analysis of gene expression between Babesia bovis blood stages and kinetes allowed by improved genome annotation.</title>
        <authorList>
            <person name="Ueti M.W."/>
            <person name="Johnson W.C."/>
            <person name="Kappmeyer L.S."/>
            <person name="Herndon D.R."/>
            <person name="Mousel M.R."/>
            <person name="Reif K.E."/>
            <person name="Taus N.S."/>
            <person name="Ifeonu O.O."/>
            <person name="Silva J.C."/>
            <person name="Suarez C.E."/>
            <person name="Brayton K.A."/>
        </authorList>
    </citation>
    <scope>NUCLEOTIDE SEQUENCE [LARGE SCALE GENOMIC DNA]</scope>
</reference>
<dbReference type="GeneID" id="5478171"/>
<accession>A7ATW3</accession>
<evidence type="ECO:0000313" key="4">
    <source>
        <dbReference type="Proteomes" id="UP000002173"/>
    </source>
</evidence>
<evidence type="ECO:0000256" key="2">
    <source>
        <dbReference type="SAM" id="Phobius"/>
    </source>
</evidence>
<evidence type="ECO:0000256" key="1">
    <source>
        <dbReference type="SAM" id="MobiDB-lite"/>
    </source>
</evidence>